<dbReference type="InterPro" id="IPR023343">
    <property type="entry name" value="Penicillin_amidase_dom1"/>
</dbReference>
<keyword evidence="5" id="KW-0378">Hydrolase</keyword>
<evidence type="ECO:0000256" key="7">
    <source>
        <dbReference type="ARBA" id="ARBA00031122"/>
    </source>
</evidence>
<comment type="caution">
    <text evidence="9">The sequence shown here is derived from an EMBL/GenBank/DDBJ whole genome shotgun (WGS) entry which is preliminary data.</text>
</comment>
<sequence length="869" mass="94123">MTDRVFRDDWGVPHLRADDPLTLAYAQGRAAALDRAWQIEVERHRAQGTSAAFLGVEAVDWDRFARRSRLADTARRCHAALDPATAAWVDAYVDGVNAGLAAGARRAPEFAATGLTPGRWQPWTPLALWLSQHILFAGFPSKLWREEVARHLGPAAIDLFATDEPATAGSNGWLVAGERTATGAALVAGDPHRIVEDPNVYQQVRLACPEYDVVGLAVPGVPGIAHFGHTGTVAWAITNAMADYQDLYAERLRRHDGTVQALGPRGWAPVEHRVETIEVADGDPVRVEVVETARGPVIVGGPDEPGSPDEPVAISLRYPPRVRADLGFRALPALLRARTVADVDRALDDWAEPVNVVLAADTAGGLLHRVAGAVPVRHRDNGRRVVPAWEPGYEWRGWHGPLARATVDGIAVMANQRGLATGYGVEFAPPYRADRIRHLLEAGTGWTAARMTEIHTDTYLASAEPLLARLAELAGLPPAAAALRDRLLRWDRRMAADSPDAAAYAAVRAAVVRRLAGQPALAGLAGPLPYPELFRPWLALTPRVGYALTALLAGDALPDLDRAAALRDGLADAAATLDPDAVWGDRHRPVPWRVPAGEPEEFPPLAGDHDCVLATSSVPGVTDLAFRVPVARYAWDLHDRQASGWVVPFGASGVPGDPHHRDQLPRWAAGELVPVVTDWNRLRLATDVPGFGQVTIRPVDPVADLDLIHSWVSQERARFWGMRGLGRDRVGEIYAYLDSLPTHHAYLLHRDGEPVGLFQTYQPEHDPVGECYPVRPGDFGIHLLIGPPPAGGTERGFSRTLLDAFLDFVLATPGRTRIVAEPDARNERAVARLVDAGFVPGPLIDLPDKRARLLFLDPATRTAAGQASR</sequence>
<dbReference type="Gene3D" id="3.40.630.30">
    <property type="match status" value="1"/>
</dbReference>
<evidence type="ECO:0000256" key="4">
    <source>
        <dbReference type="ARBA" id="ARBA00020586"/>
    </source>
</evidence>
<dbReference type="GO" id="GO:0016746">
    <property type="term" value="F:acyltransferase activity"/>
    <property type="evidence" value="ECO:0007669"/>
    <property type="project" value="InterPro"/>
</dbReference>
<dbReference type="GO" id="GO:0017000">
    <property type="term" value="P:antibiotic biosynthetic process"/>
    <property type="evidence" value="ECO:0007669"/>
    <property type="project" value="InterPro"/>
</dbReference>
<dbReference type="OrthoDB" id="9759796at2"/>
<evidence type="ECO:0000256" key="6">
    <source>
        <dbReference type="ARBA" id="ARBA00023145"/>
    </source>
</evidence>
<reference evidence="9 10" key="1">
    <citation type="submission" date="2016-01" db="EMBL/GenBank/DDBJ databases">
        <title>Whole genome sequence and analysis of Micromonospora rosaria DSM 803, which can produce antibacterial substance rosamicin.</title>
        <authorList>
            <person name="Yang H."/>
            <person name="He X."/>
            <person name="Zhu D."/>
        </authorList>
    </citation>
    <scope>NUCLEOTIDE SEQUENCE [LARGE SCALE GENOMIC DNA]</scope>
    <source>
        <strain evidence="9 10">DSM 803</strain>
    </source>
</reference>
<dbReference type="GO" id="GO:0016811">
    <property type="term" value="F:hydrolase activity, acting on carbon-nitrogen (but not peptide) bonds, in linear amides"/>
    <property type="evidence" value="ECO:0007669"/>
    <property type="project" value="InterPro"/>
</dbReference>
<protein>
    <recommendedName>
        <fullName evidence="4">Lysine N-acyltransferase MbtK</fullName>
    </recommendedName>
    <alternativeName>
        <fullName evidence="7">Mycobactin synthase protein K</fullName>
    </alternativeName>
</protein>
<keyword evidence="10" id="KW-1185">Reference proteome</keyword>
<dbReference type="AlphaFoldDB" id="A0A136PUR2"/>
<dbReference type="SMART" id="SM01006">
    <property type="entry name" value="AlcB"/>
    <property type="match status" value="1"/>
</dbReference>
<evidence type="ECO:0000256" key="1">
    <source>
        <dbReference type="ARBA" id="ARBA00003818"/>
    </source>
</evidence>
<dbReference type="SUPFAM" id="SSF56235">
    <property type="entry name" value="N-terminal nucleophile aminohydrolases (Ntn hydrolases)"/>
    <property type="match status" value="1"/>
</dbReference>
<dbReference type="InterPro" id="IPR002692">
    <property type="entry name" value="S45"/>
</dbReference>
<evidence type="ECO:0000256" key="3">
    <source>
        <dbReference type="ARBA" id="ARBA00006586"/>
    </source>
</evidence>
<organism evidence="9 10">
    <name type="scientific">Micromonospora rosaria</name>
    <dbReference type="NCBI Taxonomy" id="47874"/>
    <lineage>
        <taxon>Bacteria</taxon>
        <taxon>Bacillati</taxon>
        <taxon>Actinomycetota</taxon>
        <taxon>Actinomycetes</taxon>
        <taxon>Micromonosporales</taxon>
        <taxon>Micromonosporaceae</taxon>
        <taxon>Micromonospora</taxon>
    </lineage>
</organism>
<dbReference type="Gene3D" id="3.60.20.10">
    <property type="entry name" value="Glutamine Phosphoribosylpyrophosphate, subunit 1, domain 1"/>
    <property type="match status" value="1"/>
</dbReference>
<dbReference type="GO" id="GO:0019290">
    <property type="term" value="P:siderophore biosynthetic process"/>
    <property type="evidence" value="ECO:0007669"/>
    <property type="project" value="InterPro"/>
</dbReference>
<evidence type="ECO:0000256" key="2">
    <source>
        <dbReference type="ARBA" id="ARBA00005102"/>
    </source>
</evidence>
<dbReference type="Gene3D" id="1.10.1400.10">
    <property type="match status" value="1"/>
</dbReference>
<dbReference type="InterPro" id="IPR016181">
    <property type="entry name" value="Acyl_CoA_acyltransferase"/>
</dbReference>
<dbReference type="SUPFAM" id="SSF55729">
    <property type="entry name" value="Acyl-CoA N-acyltransferases (Nat)"/>
    <property type="match status" value="1"/>
</dbReference>
<dbReference type="CDD" id="cd03747">
    <property type="entry name" value="Ntn_PGA_like"/>
    <property type="match status" value="1"/>
</dbReference>
<dbReference type="Pfam" id="PF01804">
    <property type="entry name" value="Penicil_amidase"/>
    <property type="match status" value="1"/>
</dbReference>
<dbReference type="UniPathway" id="UPA00011"/>
<feature type="domain" description="Acyltransferase MbtK/IucB-like conserved" evidence="8">
    <location>
        <begin position="697"/>
        <end position="745"/>
    </location>
</feature>
<dbReference type="InterPro" id="IPR029055">
    <property type="entry name" value="Ntn_hydrolases_N"/>
</dbReference>
<comment type="similarity">
    <text evidence="3">Belongs to the peptidase S45 family.</text>
</comment>
<evidence type="ECO:0000313" key="9">
    <source>
        <dbReference type="EMBL" id="KXK62084.1"/>
    </source>
</evidence>
<comment type="pathway">
    <text evidence="2">Siderophore biosynthesis; mycobactin biosynthesis.</text>
</comment>
<evidence type="ECO:0000259" key="8">
    <source>
        <dbReference type="SMART" id="SM01006"/>
    </source>
</evidence>
<accession>A0A136PUR2</accession>
<gene>
    <name evidence="9" type="ORF">AWW66_10040</name>
</gene>
<dbReference type="InterPro" id="IPR043146">
    <property type="entry name" value="Penicillin_amidase_N_B-knob"/>
</dbReference>
<dbReference type="Gene3D" id="2.30.120.10">
    <property type="match status" value="1"/>
</dbReference>
<name>A0A136PUR2_9ACTN</name>
<evidence type="ECO:0000256" key="5">
    <source>
        <dbReference type="ARBA" id="ARBA00022801"/>
    </source>
</evidence>
<dbReference type="InterPro" id="IPR043147">
    <property type="entry name" value="Penicillin_amidase_A-knob"/>
</dbReference>
<dbReference type="Gene3D" id="1.10.439.10">
    <property type="entry name" value="Penicillin Amidohydrolase, domain 1"/>
    <property type="match status" value="1"/>
</dbReference>
<dbReference type="Pfam" id="PF13523">
    <property type="entry name" value="Acetyltransf_8"/>
    <property type="match status" value="1"/>
</dbReference>
<comment type="function">
    <text evidence="1">Acyltransferase required for the direct transfer of medium- to long-chain fatty acyl moieties from a carrier protein (MbtL) on to the epsilon-amino group of lysine residue in the mycobactin core.</text>
</comment>
<dbReference type="PANTHER" id="PTHR34218:SF4">
    <property type="entry name" value="ACYL-HOMOSERINE LACTONE ACYLASE QUIP"/>
    <property type="match status" value="1"/>
</dbReference>
<proteinExistence type="inferred from homology"/>
<dbReference type="InterPro" id="IPR019432">
    <property type="entry name" value="Acyltransferase_MbtK/IucB-like"/>
</dbReference>
<keyword evidence="6" id="KW-0865">Zymogen</keyword>
<dbReference type="PANTHER" id="PTHR34218">
    <property type="entry name" value="PEPTIDASE S45 PENICILLIN AMIDASE"/>
    <property type="match status" value="1"/>
</dbReference>
<evidence type="ECO:0000313" key="10">
    <source>
        <dbReference type="Proteomes" id="UP000070620"/>
    </source>
</evidence>
<dbReference type="EMBL" id="LRQV01000026">
    <property type="protein sequence ID" value="KXK62084.1"/>
    <property type="molecule type" value="Genomic_DNA"/>
</dbReference>
<dbReference type="Proteomes" id="UP000070620">
    <property type="component" value="Unassembled WGS sequence"/>
</dbReference>